<dbReference type="InterPro" id="IPR002885">
    <property type="entry name" value="PPR_rpt"/>
</dbReference>
<protein>
    <submittedName>
        <fullName evidence="2">Uncharacterized protein</fullName>
    </submittedName>
</protein>
<proteinExistence type="predicted"/>
<dbReference type="Gene3D" id="1.25.40.10">
    <property type="entry name" value="Tetratricopeptide repeat domain"/>
    <property type="match status" value="1"/>
</dbReference>
<keyword evidence="1" id="KW-0677">Repeat</keyword>
<keyword evidence="3" id="KW-1185">Reference proteome</keyword>
<comment type="caution">
    <text evidence="2">The sequence shown here is derived from an EMBL/GenBank/DDBJ whole genome shotgun (WGS) entry which is preliminary data.</text>
</comment>
<organism evidence="2 3">
    <name type="scientific">Brassica carinata</name>
    <name type="common">Ethiopian mustard</name>
    <name type="synonym">Abyssinian cabbage</name>
    <dbReference type="NCBI Taxonomy" id="52824"/>
    <lineage>
        <taxon>Eukaryota</taxon>
        <taxon>Viridiplantae</taxon>
        <taxon>Streptophyta</taxon>
        <taxon>Embryophyta</taxon>
        <taxon>Tracheophyta</taxon>
        <taxon>Spermatophyta</taxon>
        <taxon>Magnoliopsida</taxon>
        <taxon>eudicotyledons</taxon>
        <taxon>Gunneridae</taxon>
        <taxon>Pentapetalae</taxon>
        <taxon>rosids</taxon>
        <taxon>malvids</taxon>
        <taxon>Brassicales</taxon>
        <taxon>Brassicaceae</taxon>
        <taxon>Brassiceae</taxon>
        <taxon>Brassica</taxon>
    </lineage>
</organism>
<evidence type="ECO:0000313" key="2">
    <source>
        <dbReference type="EMBL" id="KAG2305734.1"/>
    </source>
</evidence>
<dbReference type="AlphaFoldDB" id="A0A8X7SEL8"/>
<dbReference type="OrthoDB" id="185373at2759"/>
<gene>
    <name evidence="2" type="ORF">Bca52824_025482</name>
</gene>
<evidence type="ECO:0000256" key="1">
    <source>
        <dbReference type="ARBA" id="ARBA00022737"/>
    </source>
</evidence>
<name>A0A8X7SEL8_BRACI</name>
<evidence type="ECO:0000313" key="3">
    <source>
        <dbReference type="Proteomes" id="UP000886595"/>
    </source>
</evidence>
<reference evidence="2 3" key="1">
    <citation type="submission" date="2020-02" db="EMBL/GenBank/DDBJ databases">
        <authorList>
            <person name="Ma Q."/>
            <person name="Huang Y."/>
            <person name="Song X."/>
            <person name="Pei D."/>
        </authorList>
    </citation>
    <scope>NUCLEOTIDE SEQUENCE [LARGE SCALE GENOMIC DNA]</scope>
    <source>
        <strain evidence="2">Sxm20200214</strain>
        <tissue evidence="2">Leaf</tissue>
    </source>
</reference>
<dbReference type="InterPro" id="IPR011990">
    <property type="entry name" value="TPR-like_helical_dom_sf"/>
</dbReference>
<sequence>MKVVYSSLLPAMCKAGDLEFALELCKDIFTKRILVDEAIVQEVVDALVKGSKQKEAEEIVELANKDGGYFQFKLRLSSKE</sequence>
<dbReference type="Proteomes" id="UP000886595">
    <property type="component" value="Unassembled WGS sequence"/>
</dbReference>
<dbReference type="EMBL" id="JAAMPC010000006">
    <property type="protein sequence ID" value="KAG2305734.1"/>
    <property type="molecule type" value="Genomic_DNA"/>
</dbReference>
<accession>A0A8X7SEL8</accession>
<dbReference type="NCBIfam" id="TIGR00756">
    <property type="entry name" value="PPR"/>
    <property type="match status" value="1"/>
</dbReference>